<feature type="compositionally biased region" description="Gly residues" evidence="1">
    <location>
        <begin position="129"/>
        <end position="142"/>
    </location>
</feature>
<keyword evidence="3" id="KW-1185">Reference proteome</keyword>
<reference evidence="2" key="1">
    <citation type="thesis" date="2021" institute="BYU ScholarsArchive" country="Provo, UT, USA">
        <title>Applications of and Algorithms for Genome Assembly and Genomic Analyses with an Emphasis on Marine Teleosts.</title>
        <authorList>
            <person name="Pickett B.D."/>
        </authorList>
    </citation>
    <scope>NUCLEOTIDE SEQUENCE</scope>
    <source>
        <strain evidence="2">HI-2016</strain>
    </source>
</reference>
<accession>A0A8T2PJM7</accession>
<feature type="compositionally biased region" description="Low complexity" evidence="1">
    <location>
        <begin position="56"/>
        <end position="65"/>
    </location>
</feature>
<sequence length="142" mass="14756">MMRHREQEEMRRQPDGFKPNYMDSREQDMRMGDIGPRGAINMGDAYNPATAGGNQGPPQMMGMNMTNRGGAMGPEGAPNMGTPMMPDNGAMVTFPQGGGPPQLGSPMGSRPGVEPQQQQPPMVGAVPVGVGGGGPGGFGRGN</sequence>
<evidence type="ECO:0000256" key="1">
    <source>
        <dbReference type="SAM" id="MobiDB-lite"/>
    </source>
</evidence>
<dbReference type="AlphaFoldDB" id="A0A8T2PJM7"/>
<dbReference type="Proteomes" id="UP000824540">
    <property type="component" value="Unassembled WGS sequence"/>
</dbReference>
<protein>
    <submittedName>
        <fullName evidence="2">Uncharacterized protein</fullName>
    </submittedName>
</protein>
<evidence type="ECO:0000313" key="2">
    <source>
        <dbReference type="EMBL" id="KAG9349718.1"/>
    </source>
</evidence>
<dbReference type="OrthoDB" id="10067824at2759"/>
<dbReference type="EMBL" id="JAFBMS010000009">
    <property type="protein sequence ID" value="KAG9349718.1"/>
    <property type="molecule type" value="Genomic_DNA"/>
</dbReference>
<evidence type="ECO:0000313" key="3">
    <source>
        <dbReference type="Proteomes" id="UP000824540"/>
    </source>
</evidence>
<feature type="non-terminal residue" evidence="2">
    <location>
        <position position="142"/>
    </location>
</feature>
<name>A0A8T2PJM7_9TELE</name>
<organism evidence="2 3">
    <name type="scientific">Albula glossodonta</name>
    <name type="common">roundjaw bonefish</name>
    <dbReference type="NCBI Taxonomy" id="121402"/>
    <lineage>
        <taxon>Eukaryota</taxon>
        <taxon>Metazoa</taxon>
        <taxon>Chordata</taxon>
        <taxon>Craniata</taxon>
        <taxon>Vertebrata</taxon>
        <taxon>Euteleostomi</taxon>
        <taxon>Actinopterygii</taxon>
        <taxon>Neopterygii</taxon>
        <taxon>Teleostei</taxon>
        <taxon>Albuliformes</taxon>
        <taxon>Albulidae</taxon>
        <taxon>Albula</taxon>
    </lineage>
</organism>
<feature type="compositionally biased region" description="Low complexity" evidence="1">
    <location>
        <begin position="102"/>
        <end position="128"/>
    </location>
</feature>
<feature type="compositionally biased region" description="Basic and acidic residues" evidence="1">
    <location>
        <begin position="1"/>
        <end position="15"/>
    </location>
</feature>
<comment type="caution">
    <text evidence="2">The sequence shown here is derived from an EMBL/GenBank/DDBJ whole genome shotgun (WGS) entry which is preliminary data.</text>
</comment>
<proteinExistence type="predicted"/>
<gene>
    <name evidence="2" type="ORF">JZ751_028166</name>
</gene>
<feature type="region of interest" description="Disordered" evidence="1">
    <location>
        <begin position="1"/>
        <end position="142"/>
    </location>
</feature>